<dbReference type="Proteomes" id="UP000291084">
    <property type="component" value="Chromosome 2"/>
</dbReference>
<proteinExistence type="predicted"/>
<gene>
    <name evidence="1" type="primary">Vigan.02G183100</name>
    <name evidence="1" type="ORF">VIGAN_02183100</name>
</gene>
<keyword evidence="2" id="KW-1185">Reference proteome</keyword>
<name>A0A0S3REC4_PHAAN</name>
<reference evidence="1 2" key="1">
    <citation type="journal article" date="2015" name="Sci. Rep.">
        <title>The power of single molecule real-time sequencing technology in the de novo assembly of a eukaryotic genome.</title>
        <authorList>
            <person name="Sakai H."/>
            <person name="Naito K."/>
            <person name="Ogiso-Tanaka E."/>
            <person name="Takahashi Y."/>
            <person name="Iseki K."/>
            <person name="Muto C."/>
            <person name="Satou K."/>
            <person name="Teruya K."/>
            <person name="Shiroma A."/>
            <person name="Shimoji M."/>
            <person name="Hirano T."/>
            <person name="Itoh T."/>
            <person name="Kaga A."/>
            <person name="Tomooka N."/>
        </authorList>
    </citation>
    <scope>NUCLEOTIDE SEQUENCE [LARGE SCALE GENOMIC DNA]</scope>
    <source>
        <strain evidence="2">cv. Shumari</strain>
    </source>
</reference>
<dbReference type="AlphaFoldDB" id="A0A0S3REC4"/>
<organism evidence="1 2">
    <name type="scientific">Vigna angularis var. angularis</name>
    <dbReference type="NCBI Taxonomy" id="157739"/>
    <lineage>
        <taxon>Eukaryota</taxon>
        <taxon>Viridiplantae</taxon>
        <taxon>Streptophyta</taxon>
        <taxon>Embryophyta</taxon>
        <taxon>Tracheophyta</taxon>
        <taxon>Spermatophyta</taxon>
        <taxon>Magnoliopsida</taxon>
        <taxon>eudicotyledons</taxon>
        <taxon>Gunneridae</taxon>
        <taxon>Pentapetalae</taxon>
        <taxon>rosids</taxon>
        <taxon>fabids</taxon>
        <taxon>Fabales</taxon>
        <taxon>Fabaceae</taxon>
        <taxon>Papilionoideae</taxon>
        <taxon>50 kb inversion clade</taxon>
        <taxon>NPAAA clade</taxon>
        <taxon>indigoferoid/millettioid clade</taxon>
        <taxon>Phaseoleae</taxon>
        <taxon>Vigna</taxon>
    </lineage>
</organism>
<sequence>MLTRREFTANSSAAFVSESPLCAGKKEVEEGYLFHSNFSNGNNYFELKYMLLNRIIIFINKIENPFFRVYYPYKTFNLMYTN</sequence>
<protein>
    <submittedName>
        <fullName evidence="1">Uncharacterized protein</fullName>
    </submittedName>
</protein>
<evidence type="ECO:0000313" key="1">
    <source>
        <dbReference type="EMBL" id="BAT79035.1"/>
    </source>
</evidence>
<accession>A0A0S3REC4</accession>
<dbReference type="EMBL" id="AP015035">
    <property type="protein sequence ID" value="BAT79035.1"/>
    <property type="molecule type" value="Genomic_DNA"/>
</dbReference>
<evidence type="ECO:0000313" key="2">
    <source>
        <dbReference type="Proteomes" id="UP000291084"/>
    </source>
</evidence>